<dbReference type="Gene3D" id="2.70.70.10">
    <property type="entry name" value="Glucose Permease (Domain IIA)"/>
    <property type="match status" value="1"/>
</dbReference>
<dbReference type="InterPro" id="IPR011055">
    <property type="entry name" value="Dup_hybrid_motif"/>
</dbReference>
<dbReference type="AlphaFoldDB" id="A0A7G9L1U0"/>
<dbReference type="SUPFAM" id="SSF51261">
    <property type="entry name" value="Duplicated hybrid motif"/>
    <property type="match status" value="1"/>
</dbReference>
<dbReference type="KEGG" id="ssau:H8M03_11390"/>
<name>A0A7G9L1U0_9SPHN</name>
<dbReference type="Pfam" id="PF01551">
    <property type="entry name" value="Peptidase_M23"/>
    <property type="match status" value="1"/>
</dbReference>
<keyword evidence="3" id="KW-1185">Reference proteome</keyword>
<evidence type="ECO:0000313" key="2">
    <source>
        <dbReference type="EMBL" id="QNM82589.1"/>
    </source>
</evidence>
<gene>
    <name evidence="2" type="ORF">H8M03_11390</name>
</gene>
<reference evidence="2 3" key="1">
    <citation type="submission" date="2020-08" db="EMBL/GenBank/DDBJ databases">
        <title>Sphingomonas sp. sand1-3 16S ribosomal RNA gene Genome sequencing and assembly.</title>
        <authorList>
            <person name="Kang M."/>
        </authorList>
    </citation>
    <scope>NUCLEOTIDE SEQUENCE [LARGE SCALE GENOMIC DNA]</scope>
    <source>
        <strain evidence="3">sand1-3</strain>
    </source>
</reference>
<organism evidence="2 3">
    <name type="scientific">Sphingomonas sabuli</name>
    <dbReference type="NCBI Taxonomy" id="2764186"/>
    <lineage>
        <taxon>Bacteria</taxon>
        <taxon>Pseudomonadati</taxon>
        <taxon>Pseudomonadota</taxon>
        <taxon>Alphaproteobacteria</taxon>
        <taxon>Sphingomonadales</taxon>
        <taxon>Sphingomonadaceae</taxon>
        <taxon>Sphingomonas</taxon>
    </lineage>
</organism>
<dbReference type="CDD" id="cd12797">
    <property type="entry name" value="M23_peptidase"/>
    <property type="match status" value="1"/>
</dbReference>
<accession>A0A7G9L1U0</accession>
<dbReference type="InterPro" id="IPR016047">
    <property type="entry name" value="M23ase_b-sheet_dom"/>
</dbReference>
<evidence type="ECO:0000313" key="3">
    <source>
        <dbReference type="Proteomes" id="UP000515861"/>
    </source>
</evidence>
<sequence length="216" mass="23269">MNQFVRCLSVGAAAFALSAAQDYRFSEPPQAVEPEGPIQAVVLHPIFADYFNCGEHPAGEESIVGDALGTDCQIVGGVFGENRSFARQFRTDGKTNADWFSWQKDVLAPIDGVVTGLFPNAKVNEPGQRGKPPAAMIQITRDDGLVVVLAHVTDFAIKLDQRVKAGDVVAKVGNNGPSYAPHVHVGAYRGVEPLQIRWDQRAAGKLYKKLESPAGQ</sequence>
<dbReference type="Proteomes" id="UP000515861">
    <property type="component" value="Chromosome"/>
</dbReference>
<dbReference type="RefSeq" id="WP_187479544.1">
    <property type="nucleotide sequence ID" value="NZ_CP060697.1"/>
</dbReference>
<evidence type="ECO:0000259" key="1">
    <source>
        <dbReference type="Pfam" id="PF01551"/>
    </source>
</evidence>
<dbReference type="EMBL" id="CP060697">
    <property type="protein sequence ID" value="QNM82589.1"/>
    <property type="molecule type" value="Genomic_DNA"/>
</dbReference>
<protein>
    <submittedName>
        <fullName evidence="2">M23 family metallopeptidase</fullName>
    </submittedName>
</protein>
<feature type="domain" description="M23ase beta-sheet core" evidence="1">
    <location>
        <begin position="104"/>
        <end position="191"/>
    </location>
</feature>
<proteinExistence type="predicted"/>